<dbReference type="GO" id="GO:0005737">
    <property type="term" value="C:cytoplasm"/>
    <property type="evidence" value="ECO:0007669"/>
    <property type="project" value="UniProtKB-SubCell"/>
</dbReference>
<feature type="binding site" evidence="5">
    <location>
        <begin position="95"/>
        <end position="96"/>
    </location>
    <ligand>
        <name>NAD(+)</name>
        <dbReference type="ChEBI" id="CHEBI:57540"/>
    </ligand>
</feature>
<evidence type="ECO:0000256" key="4">
    <source>
        <dbReference type="ARBA" id="ARBA00023027"/>
    </source>
</evidence>
<comment type="similarity">
    <text evidence="5">Belongs to the NAD kinase family.</text>
</comment>
<dbReference type="Pfam" id="PF20143">
    <property type="entry name" value="NAD_kinase_C"/>
    <property type="match status" value="1"/>
</dbReference>
<comment type="subcellular location">
    <subcellularLocation>
        <location evidence="5">Cytoplasm</location>
    </subcellularLocation>
</comment>
<dbReference type="PANTHER" id="PTHR20275:SF0">
    <property type="entry name" value="NAD KINASE"/>
    <property type="match status" value="1"/>
</dbReference>
<dbReference type="InterPro" id="IPR017437">
    <property type="entry name" value="ATP-NAD_kinase_PpnK-typ_C"/>
</dbReference>
<evidence type="ECO:0000256" key="2">
    <source>
        <dbReference type="ARBA" id="ARBA00022777"/>
    </source>
</evidence>
<dbReference type="InterPro" id="IPR017438">
    <property type="entry name" value="ATP-NAD_kinase_N"/>
</dbReference>
<comment type="caution">
    <text evidence="6">The sequence shown here is derived from an EMBL/GenBank/DDBJ whole genome shotgun (WGS) entry which is preliminary data.</text>
</comment>
<feature type="binding site" evidence="5">
    <location>
        <begin position="205"/>
        <end position="210"/>
    </location>
    <ligand>
        <name>NAD(+)</name>
        <dbReference type="ChEBI" id="CHEBI:57540"/>
    </ligand>
</feature>
<dbReference type="PANTHER" id="PTHR20275">
    <property type="entry name" value="NAD KINASE"/>
    <property type="match status" value="1"/>
</dbReference>
<feature type="binding site" evidence="5">
    <location>
        <position position="229"/>
    </location>
    <ligand>
        <name>NAD(+)</name>
        <dbReference type="ChEBI" id="CHEBI:57540"/>
    </ligand>
</feature>
<name>A0A7J3G5Z1_CALS0</name>
<dbReference type="EMBL" id="DTCM01000073">
    <property type="protein sequence ID" value="HGL41139.1"/>
    <property type="molecule type" value="Genomic_DNA"/>
</dbReference>
<keyword evidence="3 5" id="KW-0521">NADP</keyword>
<feature type="binding site" evidence="5">
    <location>
        <position position="194"/>
    </location>
    <ligand>
        <name>NAD(+)</name>
        <dbReference type="ChEBI" id="CHEBI:57540"/>
    </ligand>
</feature>
<evidence type="ECO:0000256" key="3">
    <source>
        <dbReference type="ARBA" id="ARBA00022857"/>
    </source>
</evidence>
<reference evidence="6" key="1">
    <citation type="journal article" date="2020" name="mSystems">
        <title>Genome- and Community-Level Interaction Insights into Carbon Utilization and Element Cycling Functions of Hydrothermarchaeota in Hydrothermal Sediment.</title>
        <authorList>
            <person name="Zhou Z."/>
            <person name="Liu Y."/>
            <person name="Xu W."/>
            <person name="Pan J."/>
            <person name="Luo Z.H."/>
            <person name="Li M."/>
        </authorList>
    </citation>
    <scope>NUCLEOTIDE SEQUENCE [LARGE SCALE GENOMIC DNA]</scope>
    <source>
        <strain evidence="6">SpSt-669</strain>
    </source>
</reference>
<evidence type="ECO:0000313" key="6">
    <source>
        <dbReference type="EMBL" id="HGL41139.1"/>
    </source>
</evidence>
<keyword evidence="5" id="KW-0547">Nucleotide-binding</keyword>
<comment type="function">
    <text evidence="5">Involved in the regulation of the intracellular balance of NAD and NADP, and is a key enzyme in the biosynthesis of NADP. Catalyzes specifically the phosphorylation on 2'-hydroxyl of the adenosine moiety of NAD to yield NADP.</text>
</comment>
<dbReference type="GO" id="GO:0019674">
    <property type="term" value="P:NAD+ metabolic process"/>
    <property type="evidence" value="ECO:0007669"/>
    <property type="project" value="InterPro"/>
</dbReference>
<dbReference type="Pfam" id="PF01513">
    <property type="entry name" value="NAD_kinase"/>
    <property type="match status" value="1"/>
</dbReference>
<keyword evidence="1 5" id="KW-0808">Transferase</keyword>
<dbReference type="EC" id="2.7.1.23" evidence="5"/>
<keyword evidence="5" id="KW-0067">ATP-binding</keyword>
<dbReference type="HAMAP" id="MF_00361">
    <property type="entry name" value="NAD_kinase"/>
    <property type="match status" value="1"/>
</dbReference>
<protein>
    <recommendedName>
        <fullName evidence="5">NAD kinase</fullName>
        <ecNumber evidence="5">2.7.1.23</ecNumber>
    </recommendedName>
    <alternativeName>
        <fullName evidence="5">ATP-dependent NAD kinase</fullName>
    </alternativeName>
</protein>
<gene>
    <name evidence="5" type="primary">nadK</name>
    <name evidence="6" type="ORF">ENU43_05700</name>
</gene>
<comment type="caution">
    <text evidence="5">Lacks conserved residue(s) required for the propagation of feature annotation.</text>
</comment>
<feature type="binding site" evidence="5">
    <location>
        <position position="100"/>
    </location>
    <ligand>
        <name>NAD(+)</name>
        <dbReference type="ChEBI" id="CHEBI:57540"/>
    </ligand>
</feature>
<feature type="active site" description="Proton acceptor" evidence="5">
    <location>
        <position position="95"/>
    </location>
</feature>
<sequence length="303" mass="33816">MPRLRIETRGLQSRWDIRPHRVSGGIAFLATFLSHARGMSSLTVVYASKRTEAVAAAEKLREILPRHFEKWRVFSLSEFEQTSSVEDVLMILGGDGTVLRATRHIRSPNVRVVGVNFGRAGFLCVIEPEELEMAVKKIATGDYHVEEIMRLSLYVDDKYVGDALNEIYVSSTKPGTVIEYRLQQRELLASDVADGVILSTPVGSTAYAFSSGGPIVDERLETVVVVPMASMTNLRPMVLAIDTPLQVSVVKGRAQTLVDGHTVTPVEKGEVRVEKSSHSLYMISFDERPLFSRRLRKRLYGRP</sequence>
<dbReference type="GO" id="GO:0005524">
    <property type="term" value="F:ATP binding"/>
    <property type="evidence" value="ECO:0007669"/>
    <property type="project" value="UniProtKB-KW"/>
</dbReference>
<organism evidence="6">
    <name type="scientific">Caldiarchaeum subterraneum</name>
    <dbReference type="NCBI Taxonomy" id="311458"/>
    <lineage>
        <taxon>Archaea</taxon>
        <taxon>Nitrososphaerota</taxon>
        <taxon>Candidatus Caldarchaeales</taxon>
        <taxon>Candidatus Caldarchaeaceae</taxon>
        <taxon>Candidatus Caldarchaeum</taxon>
    </lineage>
</organism>
<comment type="cofactor">
    <cofactor evidence="5">
        <name>a divalent metal cation</name>
        <dbReference type="ChEBI" id="CHEBI:60240"/>
    </cofactor>
</comment>
<proteinExistence type="inferred from homology"/>
<dbReference type="GO" id="GO:0046872">
    <property type="term" value="F:metal ion binding"/>
    <property type="evidence" value="ECO:0007669"/>
    <property type="project" value="UniProtKB-UniRule"/>
</dbReference>
<dbReference type="GO" id="GO:0006741">
    <property type="term" value="P:NADP+ biosynthetic process"/>
    <property type="evidence" value="ECO:0007669"/>
    <property type="project" value="UniProtKB-UniRule"/>
</dbReference>
<keyword evidence="5" id="KW-0963">Cytoplasm</keyword>
<feature type="binding site" evidence="5">
    <location>
        <position position="202"/>
    </location>
    <ligand>
        <name>NAD(+)</name>
        <dbReference type="ChEBI" id="CHEBI:57540"/>
    </ligand>
</feature>
<feature type="binding site" evidence="5">
    <location>
        <begin position="165"/>
        <end position="166"/>
    </location>
    <ligand>
        <name>NAD(+)</name>
        <dbReference type="ChEBI" id="CHEBI:57540"/>
    </ligand>
</feature>
<evidence type="ECO:0000256" key="5">
    <source>
        <dbReference type="HAMAP-Rule" id="MF_00361"/>
    </source>
</evidence>
<dbReference type="Gene3D" id="3.40.50.10330">
    <property type="entry name" value="Probable inorganic polyphosphate/atp-NAD kinase, domain 1"/>
    <property type="match status" value="1"/>
</dbReference>
<dbReference type="Gene3D" id="2.60.200.30">
    <property type="entry name" value="Probable inorganic polyphosphate/atp-NAD kinase, domain 2"/>
    <property type="match status" value="1"/>
</dbReference>
<keyword evidence="2 5" id="KW-0418">Kinase</keyword>
<dbReference type="AlphaFoldDB" id="A0A7J3G5Z1"/>
<evidence type="ECO:0000256" key="1">
    <source>
        <dbReference type="ARBA" id="ARBA00022679"/>
    </source>
</evidence>
<accession>A0A7J3G5Z1</accession>
<dbReference type="GO" id="GO:0003951">
    <property type="term" value="F:NAD+ kinase activity"/>
    <property type="evidence" value="ECO:0007669"/>
    <property type="project" value="UniProtKB-UniRule"/>
</dbReference>
<comment type="catalytic activity">
    <reaction evidence="5">
        <text>NAD(+) + ATP = ADP + NADP(+) + H(+)</text>
        <dbReference type="Rhea" id="RHEA:18629"/>
        <dbReference type="ChEBI" id="CHEBI:15378"/>
        <dbReference type="ChEBI" id="CHEBI:30616"/>
        <dbReference type="ChEBI" id="CHEBI:57540"/>
        <dbReference type="ChEBI" id="CHEBI:58349"/>
        <dbReference type="ChEBI" id="CHEBI:456216"/>
        <dbReference type="EC" id="2.7.1.23"/>
    </reaction>
</comment>
<dbReference type="InterPro" id="IPR016064">
    <property type="entry name" value="NAD/diacylglycerol_kinase_sf"/>
</dbReference>
<dbReference type="SUPFAM" id="SSF111331">
    <property type="entry name" value="NAD kinase/diacylglycerol kinase-like"/>
    <property type="match status" value="1"/>
</dbReference>
<keyword evidence="4 5" id="KW-0520">NAD</keyword>
<dbReference type="InterPro" id="IPR002504">
    <property type="entry name" value="NADK"/>
</dbReference>